<dbReference type="EMBL" id="CAJVCH010248195">
    <property type="protein sequence ID" value="CAG7733389.1"/>
    <property type="molecule type" value="Genomic_DNA"/>
</dbReference>
<gene>
    <name evidence="2" type="ORF">AFUS01_LOCUS21834</name>
</gene>
<protein>
    <recommendedName>
        <fullName evidence="1">DUF5641 domain-containing protein</fullName>
    </recommendedName>
</protein>
<keyword evidence="3" id="KW-1185">Reference proteome</keyword>
<accession>A0A8J2KCZ2</accession>
<dbReference type="InterPro" id="IPR040676">
    <property type="entry name" value="DUF5641"/>
</dbReference>
<sequence length="149" mass="17109">MVRSVKVALEASLHERVPREVLRTLLVEAEFLINSRPLTFVLVDPDDPESLTPNHFLLGKCNLVSSSGLFTDDDTRLRNQWRFAQRLTDYFWSRWVKEFLSTLTRKTKWFNHVEPIKVDDVVVIANPNAARGTWPLAIVTSVSGQVWAC</sequence>
<organism evidence="2 3">
    <name type="scientific">Allacma fusca</name>
    <dbReference type="NCBI Taxonomy" id="39272"/>
    <lineage>
        <taxon>Eukaryota</taxon>
        <taxon>Metazoa</taxon>
        <taxon>Ecdysozoa</taxon>
        <taxon>Arthropoda</taxon>
        <taxon>Hexapoda</taxon>
        <taxon>Collembola</taxon>
        <taxon>Symphypleona</taxon>
        <taxon>Sminthuridae</taxon>
        <taxon>Allacma</taxon>
    </lineage>
</organism>
<name>A0A8J2KCZ2_9HEXA</name>
<dbReference type="PANTHER" id="PTHR47331">
    <property type="entry name" value="PHD-TYPE DOMAIN-CONTAINING PROTEIN"/>
    <property type="match status" value="1"/>
</dbReference>
<evidence type="ECO:0000313" key="3">
    <source>
        <dbReference type="Proteomes" id="UP000708208"/>
    </source>
</evidence>
<dbReference type="Pfam" id="PF18701">
    <property type="entry name" value="DUF5641"/>
    <property type="match status" value="1"/>
</dbReference>
<evidence type="ECO:0000313" key="2">
    <source>
        <dbReference type="EMBL" id="CAG7733389.1"/>
    </source>
</evidence>
<dbReference type="Proteomes" id="UP000708208">
    <property type="component" value="Unassembled WGS sequence"/>
</dbReference>
<dbReference type="OrthoDB" id="8958038at2759"/>
<proteinExistence type="predicted"/>
<dbReference type="AlphaFoldDB" id="A0A8J2KCZ2"/>
<comment type="caution">
    <text evidence="2">The sequence shown here is derived from an EMBL/GenBank/DDBJ whole genome shotgun (WGS) entry which is preliminary data.</text>
</comment>
<evidence type="ECO:0000259" key="1">
    <source>
        <dbReference type="Pfam" id="PF18701"/>
    </source>
</evidence>
<dbReference type="PANTHER" id="PTHR47331:SF6">
    <property type="entry name" value="DOUBLECORTIN DOMAIN-CONTAINING PROTEIN"/>
    <property type="match status" value="1"/>
</dbReference>
<feature type="domain" description="DUF5641" evidence="1">
    <location>
        <begin position="80"/>
        <end position="142"/>
    </location>
</feature>
<reference evidence="2" key="1">
    <citation type="submission" date="2021-06" db="EMBL/GenBank/DDBJ databases">
        <authorList>
            <person name="Hodson N. C."/>
            <person name="Mongue J. A."/>
            <person name="Jaron S. K."/>
        </authorList>
    </citation>
    <scope>NUCLEOTIDE SEQUENCE</scope>
</reference>